<name>A0A0A8ZEE9_ARUDO</name>
<reference evidence="1" key="1">
    <citation type="submission" date="2014-09" db="EMBL/GenBank/DDBJ databases">
        <authorList>
            <person name="Magalhaes I.L.F."/>
            <person name="Oliveira U."/>
            <person name="Santos F.R."/>
            <person name="Vidigal T.H.D.A."/>
            <person name="Brescovit A.D."/>
            <person name="Santos A.J."/>
        </authorList>
    </citation>
    <scope>NUCLEOTIDE SEQUENCE</scope>
    <source>
        <tissue evidence="1">Shoot tissue taken approximately 20 cm above the soil surface</tissue>
    </source>
</reference>
<proteinExistence type="predicted"/>
<protein>
    <submittedName>
        <fullName evidence="1">Uncharacterized protein</fullName>
    </submittedName>
</protein>
<sequence>MPSLCLSKLVSENQGVKSKQKTISGVYLLIVFIYRGARSDIFVLFSLNIVHFNPIRKDR</sequence>
<dbReference type="AlphaFoldDB" id="A0A0A8ZEE9"/>
<dbReference type="EMBL" id="GBRH01261847">
    <property type="protein sequence ID" value="JAD36048.1"/>
    <property type="molecule type" value="Transcribed_RNA"/>
</dbReference>
<evidence type="ECO:0000313" key="1">
    <source>
        <dbReference type="EMBL" id="JAD36048.1"/>
    </source>
</evidence>
<accession>A0A0A8ZEE9</accession>
<reference evidence="1" key="2">
    <citation type="journal article" date="2015" name="Data Brief">
        <title>Shoot transcriptome of the giant reed, Arundo donax.</title>
        <authorList>
            <person name="Barrero R.A."/>
            <person name="Guerrero F.D."/>
            <person name="Moolhuijzen P."/>
            <person name="Goolsby J.A."/>
            <person name="Tidwell J."/>
            <person name="Bellgard S.E."/>
            <person name="Bellgard M.I."/>
        </authorList>
    </citation>
    <scope>NUCLEOTIDE SEQUENCE</scope>
    <source>
        <tissue evidence="1">Shoot tissue taken approximately 20 cm above the soil surface</tissue>
    </source>
</reference>
<organism evidence="1">
    <name type="scientific">Arundo donax</name>
    <name type="common">Giant reed</name>
    <name type="synonym">Donax arundinaceus</name>
    <dbReference type="NCBI Taxonomy" id="35708"/>
    <lineage>
        <taxon>Eukaryota</taxon>
        <taxon>Viridiplantae</taxon>
        <taxon>Streptophyta</taxon>
        <taxon>Embryophyta</taxon>
        <taxon>Tracheophyta</taxon>
        <taxon>Spermatophyta</taxon>
        <taxon>Magnoliopsida</taxon>
        <taxon>Liliopsida</taxon>
        <taxon>Poales</taxon>
        <taxon>Poaceae</taxon>
        <taxon>PACMAD clade</taxon>
        <taxon>Arundinoideae</taxon>
        <taxon>Arundineae</taxon>
        <taxon>Arundo</taxon>
    </lineage>
</organism>